<gene>
    <name evidence="2" type="ORF">BBF96_08245</name>
</gene>
<organism evidence="2 3">
    <name type="scientific">Anoxybacter fermentans</name>
    <dbReference type="NCBI Taxonomy" id="1323375"/>
    <lineage>
        <taxon>Bacteria</taxon>
        <taxon>Bacillati</taxon>
        <taxon>Bacillota</taxon>
        <taxon>Clostridia</taxon>
        <taxon>Halanaerobiales</taxon>
        <taxon>Anoxybacter</taxon>
    </lineage>
</organism>
<dbReference type="AlphaFoldDB" id="A0A3S9SYF4"/>
<sequence length="132" mass="15017">MTIKKFSVQDALRFGWDTLTSNFLFFLGILIVVALIGLLPNFFGILMEETVFLGTIGVIASIVLSVIVYLGLIKISLMFCDNTKGKFADLFSTFPLFFKYISGLILYRLIVMVGFFVICHSWNYMVDKIQIF</sequence>
<keyword evidence="1" id="KW-0472">Membrane</keyword>
<reference evidence="2 3" key="1">
    <citation type="submission" date="2016-07" db="EMBL/GenBank/DDBJ databases">
        <title>Genome and transcriptome analysis of iron-reducing fermentative bacteria Anoxybacter fermentans.</title>
        <authorList>
            <person name="Zeng X."/>
            <person name="Shao Z."/>
        </authorList>
    </citation>
    <scope>NUCLEOTIDE SEQUENCE [LARGE SCALE GENOMIC DNA]</scope>
    <source>
        <strain evidence="2 3">DY22613</strain>
    </source>
</reference>
<dbReference type="KEGG" id="aft:BBF96_08245"/>
<dbReference type="EMBL" id="CP016379">
    <property type="protein sequence ID" value="AZR73373.1"/>
    <property type="molecule type" value="Genomic_DNA"/>
</dbReference>
<keyword evidence="1" id="KW-0812">Transmembrane</keyword>
<keyword evidence="3" id="KW-1185">Reference proteome</keyword>
<feature type="transmembrane region" description="Helical" evidence="1">
    <location>
        <begin position="20"/>
        <end position="39"/>
    </location>
</feature>
<evidence type="ECO:0000313" key="3">
    <source>
        <dbReference type="Proteomes" id="UP000267250"/>
    </source>
</evidence>
<feature type="transmembrane region" description="Helical" evidence="1">
    <location>
        <begin position="51"/>
        <end position="77"/>
    </location>
</feature>
<evidence type="ECO:0008006" key="4">
    <source>
        <dbReference type="Google" id="ProtNLM"/>
    </source>
</evidence>
<evidence type="ECO:0000256" key="1">
    <source>
        <dbReference type="SAM" id="Phobius"/>
    </source>
</evidence>
<dbReference type="RefSeq" id="WP_127016709.1">
    <property type="nucleotide sequence ID" value="NZ_CP016379.1"/>
</dbReference>
<protein>
    <recommendedName>
        <fullName evidence="4">Glycerophosphoryl diester phosphodiesterase membrane domain-containing protein</fullName>
    </recommendedName>
</protein>
<keyword evidence="1" id="KW-1133">Transmembrane helix</keyword>
<accession>A0A3S9SYF4</accession>
<name>A0A3S9SYF4_9FIRM</name>
<proteinExistence type="predicted"/>
<dbReference type="Proteomes" id="UP000267250">
    <property type="component" value="Chromosome"/>
</dbReference>
<evidence type="ECO:0000313" key="2">
    <source>
        <dbReference type="EMBL" id="AZR73373.1"/>
    </source>
</evidence>
<feature type="transmembrane region" description="Helical" evidence="1">
    <location>
        <begin position="97"/>
        <end position="119"/>
    </location>
</feature>